<organism evidence="3 4">
    <name type="scientific">Raineyella antarctica</name>
    <dbReference type="NCBI Taxonomy" id="1577474"/>
    <lineage>
        <taxon>Bacteria</taxon>
        <taxon>Bacillati</taxon>
        <taxon>Actinomycetota</taxon>
        <taxon>Actinomycetes</taxon>
        <taxon>Propionibacteriales</taxon>
        <taxon>Propionibacteriaceae</taxon>
        <taxon>Raineyella</taxon>
    </lineage>
</organism>
<dbReference type="Gene3D" id="3.40.50.1820">
    <property type="entry name" value="alpha/beta hydrolase"/>
    <property type="match status" value="1"/>
</dbReference>
<dbReference type="AlphaFoldDB" id="A0A1G6H7S5"/>
<accession>A0A1G6H7S5</accession>
<dbReference type="PANTHER" id="PTHR43798">
    <property type="entry name" value="MONOACYLGLYCEROL LIPASE"/>
    <property type="match status" value="1"/>
</dbReference>
<proteinExistence type="predicted"/>
<dbReference type="STRING" id="1577474.GA0111570_10757"/>
<gene>
    <name evidence="3" type="ORF">GA0111570_10757</name>
</gene>
<dbReference type="Proteomes" id="UP000199086">
    <property type="component" value="Unassembled WGS sequence"/>
</dbReference>
<dbReference type="InterPro" id="IPR050266">
    <property type="entry name" value="AB_hydrolase_sf"/>
</dbReference>
<dbReference type="PANTHER" id="PTHR43798:SF33">
    <property type="entry name" value="HYDROLASE, PUTATIVE (AFU_ORTHOLOGUE AFUA_2G14860)-RELATED"/>
    <property type="match status" value="1"/>
</dbReference>
<evidence type="ECO:0000313" key="4">
    <source>
        <dbReference type="Proteomes" id="UP000199086"/>
    </source>
</evidence>
<dbReference type="GO" id="GO:0003824">
    <property type="term" value="F:catalytic activity"/>
    <property type="evidence" value="ECO:0007669"/>
    <property type="project" value="UniProtKB-ARBA"/>
</dbReference>
<protein>
    <submittedName>
        <fullName evidence="3">Pimeloyl-ACP methyl ester carboxylesterase</fullName>
    </submittedName>
</protein>
<dbReference type="SUPFAM" id="SSF53474">
    <property type="entry name" value="alpha/beta-Hydrolases"/>
    <property type="match status" value="1"/>
</dbReference>
<dbReference type="InterPro" id="IPR029058">
    <property type="entry name" value="AB_hydrolase_fold"/>
</dbReference>
<dbReference type="InterPro" id="IPR000073">
    <property type="entry name" value="AB_hydrolase_1"/>
</dbReference>
<evidence type="ECO:0000313" key="3">
    <source>
        <dbReference type="EMBL" id="SDB89995.1"/>
    </source>
</evidence>
<reference evidence="3 4" key="1">
    <citation type="submission" date="2016-06" db="EMBL/GenBank/DDBJ databases">
        <authorList>
            <person name="Olsen C.W."/>
            <person name="Carey S."/>
            <person name="Hinshaw L."/>
            <person name="Karasin A.I."/>
        </authorList>
    </citation>
    <scope>NUCLEOTIDE SEQUENCE [LARGE SCALE GENOMIC DNA]</scope>
    <source>
        <strain evidence="3 4">LZ-22</strain>
    </source>
</reference>
<evidence type="ECO:0000256" key="1">
    <source>
        <dbReference type="SAM" id="SignalP"/>
    </source>
</evidence>
<keyword evidence="1" id="KW-0732">Signal</keyword>
<feature type="signal peptide" evidence="1">
    <location>
        <begin position="1"/>
        <end position="17"/>
    </location>
</feature>
<sequence>MVAVLALVTVTSLVFNAVTTPPPTLPAPSGADLVVGGTRVHYQRWGTHGPPLVLVHGFAESSVAWGPAAELLARDHVVYAVDLAGYGYTDFTGRYALGDQVDLVDAFVRRLGLDHPVLIGHSMGAAVVGGVALAHPSDIGGIVFVDGDGLPFANGSTGSGSAGGGSGPARWILRSPYGISAYRLLTRSARLDDRLIRSNCGATCLGLTPELVEAWMRPMRQGAAEAALPAMAANGVLSLSPDQLRAIRVPRAIIWGELDLRSGGSLDDARHDLGEPPTMVIPGAGHLAMLGDPVTFAADVEQVTAGMSAAH</sequence>
<dbReference type="EMBL" id="FMYF01000007">
    <property type="protein sequence ID" value="SDB89995.1"/>
    <property type="molecule type" value="Genomic_DNA"/>
</dbReference>
<dbReference type="GO" id="GO:0016020">
    <property type="term" value="C:membrane"/>
    <property type="evidence" value="ECO:0007669"/>
    <property type="project" value="TreeGrafter"/>
</dbReference>
<feature type="chain" id="PRO_5038598263" evidence="1">
    <location>
        <begin position="18"/>
        <end position="311"/>
    </location>
</feature>
<name>A0A1G6H7S5_9ACTN</name>
<keyword evidence="4" id="KW-1185">Reference proteome</keyword>
<feature type="domain" description="AB hydrolase-1" evidence="2">
    <location>
        <begin position="52"/>
        <end position="298"/>
    </location>
</feature>
<evidence type="ECO:0000259" key="2">
    <source>
        <dbReference type="Pfam" id="PF12697"/>
    </source>
</evidence>
<dbReference type="PRINTS" id="PR00111">
    <property type="entry name" value="ABHYDROLASE"/>
</dbReference>
<dbReference type="Pfam" id="PF12697">
    <property type="entry name" value="Abhydrolase_6"/>
    <property type="match status" value="1"/>
</dbReference>